<proteinExistence type="predicted"/>
<dbReference type="AlphaFoldDB" id="A0A7R8H2Z9"/>
<protein>
    <submittedName>
        <fullName evidence="1">(salmon louse) hypothetical protein</fullName>
    </submittedName>
</protein>
<dbReference type="EMBL" id="HG994592">
    <property type="protein sequence ID" value="CAF2832767.1"/>
    <property type="molecule type" value="Genomic_DNA"/>
</dbReference>
<sequence>MPLWMMEDEDFHRGLQRRVTVNFDCTLSTSRIVMQLNNTIRVTTRNFLRRRREASKKFHDNLVVILTQVSLFVMAYAADTINTFRIDDIVDENRRTKRLKRNVASVFGFKSWEENMLLQH</sequence>
<organism evidence="1 2">
    <name type="scientific">Lepeophtheirus salmonis</name>
    <name type="common">Salmon louse</name>
    <name type="synonym">Caligus salmonis</name>
    <dbReference type="NCBI Taxonomy" id="72036"/>
    <lineage>
        <taxon>Eukaryota</taxon>
        <taxon>Metazoa</taxon>
        <taxon>Ecdysozoa</taxon>
        <taxon>Arthropoda</taxon>
        <taxon>Crustacea</taxon>
        <taxon>Multicrustacea</taxon>
        <taxon>Hexanauplia</taxon>
        <taxon>Copepoda</taxon>
        <taxon>Siphonostomatoida</taxon>
        <taxon>Caligidae</taxon>
        <taxon>Lepeophtheirus</taxon>
    </lineage>
</organism>
<accession>A0A7R8H2Z9</accession>
<evidence type="ECO:0000313" key="2">
    <source>
        <dbReference type="Proteomes" id="UP000675881"/>
    </source>
</evidence>
<gene>
    <name evidence="1" type="ORF">LSAA_4010</name>
</gene>
<reference evidence="1" key="1">
    <citation type="submission" date="2021-02" db="EMBL/GenBank/DDBJ databases">
        <authorList>
            <person name="Bekaert M."/>
        </authorList>
    </citation>
    <scope>NUCLEOTIDE SEQUENCE</scope>
    <source>
        <strain evidence="1">IoA-00</strain>
    </source>
</reference>
<keyword evidence="2" id="KW-1185">Reference proteome</keyword>
<name>A0A7R8H2Z9_LEPSM</name>
<evidence type="ECO:0000313" key="1">
    <source>
        <dbReference type="EMBL" id="CAF2832767.1"/>
    </source>
</evidence>
<dbReference type="Proteomes" id="UP000675881">
    <property type="component" value="Chromosome 13"/>
</dbReference>